<dbReference type="InterPro" id="IPR012337">
    <property type="entry name" value="RNaseH-like_sf"/>
</dbReference>
<geneLocation type="plasmid" evidence="2">
    <name>unnamed3</name>
</geneLocation>
<dbReference type="GeneID" id="35595164"/>
<evidence type="ECO:0000313" key="2">
    <source>
        <dbReference type="EMBL" id="AUV84543.1"/>
    </source>
</evidence>
<dbReference type="Proteomes" id="UP000236584">
    <property type="component" value="Plasmid unnamed3"/>
</dbReference>
<dbReference type="PANTHER" id="PTHR39967">
    <property type="match status" value="1"/>
</dbReference>
<evidence type="ECO:0000259" key="1">
    <source>
        <dbReference type="Pfam" id="PF13610"/>
    </source>
</evidence>
<dbReference type="SUPFAM" id="SSF53098">
    <property type="entry name" value="Ribonuclease H-like"/>
    <property type="match status" value="1"/>
</dbReference>
<dbReference type="RefSeq" id="WP_103428222.1">
    <property type="nucleotide sequence ID" value="NZ_CP026312.1"/>
</dbReference>
<dbReference type="InterPro" id="IPR047930">
    <property type="entry name" value="Transpos_IS6"/>
</dbReference>
<dbReference type="Pfam" id="PF13610">
    <property type="entry name" value="DDE_Tnp_IS240"/>
    <property type="match status" value="1"/>
</dbReference>
<keyword evidence="2" id="KW-0614">Plasmid</keyword>
<dbReference type="InterPro" id="IPR032874">
    <property type="entry name" value="DDE_dom"/>
</dbReference>
<reference evidence="2 3" key="1">
    <citation type="submission" date="2018-01" db="EMBL/GenBank/DDBJ databases">
        <title>Complete genome sequence of Salinigranum rubrum GX10T, an extremely halophilic archaeon isolated from a marine solar saltern.</title>
        <authorList>
            <person name="Han S."/>
        </authorList>
    </citation>
    <scope>NUCLEOTIDE SEQUENCE [LARGE SCALE GENOMIC DNA]</scope>
    <source>
        <strain evidence="2 3">GX10</strain>
        <plasmid evidence="3">Plasmid unnamed3</plasmid>
    </source>
</reference>
<dbReference type="AlphaFoldDB" id="A0A2I8VRK2"/>
<dbReference type="KEGG" id="srub:C2R22_23690"/>
<keyword evidence="3" id="KW-1185">Reference proteome</keyword>
<evidence type="ECO:0000313" key="3">
    <source>
        <dbReference type="Proteomes" id="UP000236584"/>
    </source>
</evidence>
<proteinExistence type="predicted"/>
<gene>
    <name evidence="2" type="ORF">C2R22_23690</name>
</gene>
<sequence length="250" mass="28883">MIGSISPSTRLVEINVRSQELSEKVGEVWLLLELMKTNLPELTEVLDEIEFFERERTDRHLVELAILLYNFGVSFRKVARVLGWIGVERSDVAVWKWVQKFGQRLGEAGRRPAADLPAVLLMDETAIKQRGQEFTLFTAVDPETRHLIHASVAPSRNYLTTRRFLAEIAELYGRAPPIVVTDGASYGPVFTRIGVTRIIRRHSVRNRIERWIQELKRRIDTFYASFTGNDVVTTNNWLRQFAWVWNVCLS</sequence>
<dbReference type="PANTHER" id="PTHR39967:SF1">
    <property type="entry name" value="ISH14-TYPE TRANSPOSASE HSIRS44"/>
    <property type="match status" value="1"/>
</dbReference>
<feature type="domain" description="DDE" evidence="1">
    <location>
        <begin position="122"/>
        <end position="218"/>
    </location>
</feature>
<organism evidence="2 3">
    <name type="scientific">Salinigranum rubrum</name>
    <dbReference type="NCBI Taxonomy" id="755307"/>
    <lineage>
        <taxon>Archaea</taxon>
        <taxon>Methanobacteriati</taxon>
        <taxon>Methanobacteriota</taxon>
        <taxon>Stenosarchaea group</taxon>
        <taxon>Halobacteria</taxon>
        <taxon>Halobacteriales</taxon>
        <taxon>Haloferacaceae</taxon>
        <taxon>Salinigranum</taxon>
    </lineage>
</organism>
<dbReference type="EMBL" id="CP026312">
    <property type="protein sequence ID" value="AUV84543.1"/>
    <property type="molecule type" value="Genomic_DNA"/>
</dbReference>
<dbReference type="NCBIfam" id="NF033587">
    <property type="entry name" value="transpos_IS6"/>
    <property type="match status" value="1"/>
</dbReference>
<name>A0A2I8VRK2_9EURY</name>
<protein>
    <recommendedName>
        <fullName evidence="1">DDE domain-containing protein</fullName>
    </recommendedName>
</protein>
<dbReference type="OrthoDB" id="359563at2157"/>
<accession>A0A2I8VRK2</accession>